<dbReference type="InterPro" id="IPR050765">
    <property type="entry name" value="Riboflavin_Biosynth_HTPR"/>
</dbReference>
<keyword evidence="2" id="KW-0238">DNA-binding</keyword>
<dbReference type="PANTHER" id="PTHR38011:SF12">
    <property type="entry name" value="BIFUNCTIONAL DEAMINASE-REDUCTASE DOMAIN PROTEIN"/>
    <property type="match status" value="1"/>
</dbReference>
<keyword evidence="3" id="KW-1185">Reference proteome</keyword>
<dbReference type="RefSeq" id="WP_146860431.1">
    <property type="nucleotide sequence ID" value="NZ_BKAU01000001.1"/>
</dbReference>
<accession>A0A512RJD4</accession>
<reference evidence="2 3" key="1">
    <citation type="submission" date="2019-07" db="EMBL/GenBank/DDBJ databases">
        <title>Whole genome shotgun sequence of Chitinophaga cymbidii NBRC 109752.</title>
        <authorList>
            <person name="Hosoyama A."/>
            <person name="Uohara A."/>
            <person name="Ohji S."/>
            <person name="Ichikawa N."/>
        </authorList>
    </citation>
    <scope>NUCLEOTIDE SEQUENCE [LARGE SCALE GENOMIC DNA]</scope>
    <source>
        <strain evidence="2 3">NBRC 109752</strain>
    </source>
</reference>
<sequence length="244" mass="27154">MSKVKVAAFSVSLDGFGAGIKQDITDPLGVGGEELHNWIFPTKMFRKMGRKYGGTEGPDNAFVEKSFENVGAWIMGRNMFGPIRGKWPDDEWKGWWGEEPPYHVPVFVLTHHARKPVAMKRGTTFHFVTDGIGSALEEAKKAANGKDIRIGGGVSTIKQYLQAGYIDELHLAFPPIFLGSGEHLFSGIDMIALGYNQMQSVVGENATHIIIRKEGNNLMRTSEFFVLKDIKKYKENSFSDKALI</sequence>
<dbReference type="Pfam" id="PF01872">
    <property type="entry name" value="RibD_C"/>
    <property type="match status" value="1"/>
</dbReference>
<dbReference type="PANTHER" id="PTHR38011">
    <property type="entry name" value="DIHYDROFOLATE REDUCTASE FAMILY PROTEIN (AFU_ORTHOLOGUE AFUA_8G06820)"/>
    <property type="match status" value="1"/>
</dbReference>
<dbReference type="Proteomes" id="UP000321436">
    <property type="component" value="Unassembled WGS sequence"/>
</dbReference>
<dbReference type="EMBL" id="BKAU01000001">
    <property type="protein sequence ID" value="GEP95819.1"/>
    <property type="molecule type" value="Genomic_DNA"/>
</dbReference>
<evidence type="ECO:0000313" key="2">
    <source>
        <dbReference type="EMBL" id="GEP95819.1"/>
    </source>
</evidence>
<gene>
    <name evidence="2" type="ORF">CCY01nite_20790</name>
</gene>
<name>A0A512RJD4_9BACT</name>
<dbReference type="GO" id="GO:0009231">
    <property type="term" value="P:riboflavin biosynthetic process"/>
    <property type="evidence" value="ECO:0007669"/>
    <property type="project" value="InterPro"/>
</dbReference>
<evidence type="ECO:0000259" key="1">
    <source>
        <dbReference type="Pfam" id="PF01872"/>
    </source>
</evidence>
<comment type="caution">
    <text evidence="2">The sequence shown here is derived from an EMBL/GenBank/DDBJ whole genome shotgun (WGS) entry which is preliminary data.</text>
</comment>
<dbReference type="GO" id="GO:0003677">
    <property type="term" value="F:DNA binding"/>
    <property type="evidence" value="ECO:0007669"/>
    <property type="project" value="UniProtKB-KW"/>
</dbReference>
<dbReference type="InterPro" id="IPR002734">
    <property type="entry name" value="RibDG_C"/>
</dbReference>
<evidence type="ECO:0000313" key="3">
    <source>
        <dbReference type="Proteomes" id="UP000321436"/>
    </source>
</evidence>
<dbReference type="OrthoDB" id="195113at2"/>
<dbReference type="Gene3D" id="3.40.430.10">
    <property type="entry name" value="Dihydrofolate Reductase, subunit A"/>
    <property type="match status" value="1"/>
</dbReference>
<organism evidence="2 3">
    <name type="scientific">Chitinophaga cymbidii</name>
    <dbReference type="NCBI Taxonomy" id="1096750"/>
    <lineage>
        <taxon>Bacteria</taxon>
        <taxon>Pseudomonadati</taxon>
        <taxon>Bacteroidota</taxon>
        <taxon>Chitinophagia</taxon>
        <taxon>Chitinophagales</taxon>
        <taxon>Chitinophagaceae</taxon>
        <taxon>Chitinophaga</taxon>
    </lineage>
</organism>
<dbReference type="AlphaFoldDB" id="A0A512RJD4"/>
<feature type="domain" description="Bacterial bifunctional deaminase-reductase C-terminal" evidence="1">
    <location>
        <begin position="7"/>
        <end position="194"/>
    </location>
</feature>
<proteinExistence type="predicted"/>
<dbReference type="InterPro" id="IPR024072">
    <property type="entry name" value="DHFR-like_dom_sf"/>
</dbReference>
<dbReference type="SUPFAM" id="SSF53597">
    <property type="entry name" value="Dihydrofolate reductase-like"/>
    <property type="match status" value="1"/>
</dbReference>
<protein>
    <submittedName>
        <fullName evidence="2">DNA-binding protein</fullName>
    </submittedName>
</protein>
<dbReference type="GO" id="GO:0008703">
    <property type="term" value="F:5-amino-6-(5-phosphoribosylamino)uracil reductase activity"/>
    <property type="evidence" value="ECO:0007669"/>
    <property type="project" value="InterPro"/>
</dbReference>